<dbReference type="Gene3D" id="1.25.40.20">
    <property type="entry name" value="Ankyrin repeat-containing domain"/>
    <property type="match status" value="1"/>
</dbReference>
<dbReference type="PROSITE" id="PS50297">
    <property type="entry name" value="ANK_REP_REGION"/>
    <property type="match status" value="1"/>
</dbReference>
<dbReference type="Pfam" id="PF12796">
    <property type="entry name" value="Ank_2"/>
    <property type="match status" value="1"/>
</dbReference>
<dbReference type="AlphaFoldDB" id="A0AA37PED1"/>
<dbReference type="PANTHER" id="PTHR46224:SF64">
    <property type="entry name" value="IQ MOTIF AND ANKYRIN REPEAT DOMAIN-CONTAINING PROTEIN 1"/>
    <property type="match status" value="1"/>
</dbReference>
<sequence length="165" mass="18243">MAVKLARTTKNKQGKHKEENVDNTGNTDIVELLLAYQSPINTLDHRSQKYAKSPLMLAVNLKDQKMVELLLRHGADPTIEEAYGLFGPLDAAIDDDEEIGLKLVKTLLDNPLPPSINYSPKGNDEVYHILIETSGKKPALVKLLLDYGADTKLQYDAATGSSERK</sequence>
<dbReference type="SUPFAM" id="SSF48403">
    <property type="entry name" value="Ankyrin repeat"/>
    <property type="match status" value="1"/>
</dbReference>
<feature type="repeat" description="ANK" evidence="1">
    <location>
        <begin position="50"/>
        <end position="82"/>
    </location>
</feature>
<proteinExistence type="predicted"/>
<evidence type="ECO:0000256" key="1">
    <source>
        <dbReference type="PROSITE-ProRule" id="PRU00023"/>
    </source>
</evidence>
<dbReference type="PANTHER" id="PTHR46224">
    <property type="entry name" value="ANKYRIN REPEAT FAMILY PROTEIN"/>
    <property type="match status" value="1"/>
</dbReference>
<dbReference type="GeneID" id="73331645"/>
<dbReference type="RefSeq" id="XP_049133012.1">
    <property type="nucleotide sequence ID" value="XM_049277055.1"/>
</dbReference>
<evidence type="ECO:0000313" key="4">
    <source>
        <dbReference type="Proteomes" id="UP001055115"/>
    </source>
</evidence>
<evidence type="ECO:0000313" key="3">
    <source>
        <dbReference type="EMBL" id="GKT50662.1"/>
    </source>
</evidence>
<keyword evidence="4" id="KW-1185">Reference proteome</keyword>
<dbReference type="SMART" id="SM00248">
    <property type="entry name" value="ANK"/>
    <property type="match status" value="3"/>
</dbReference>
<keyword evidence="1" id="KW-0040">ANK repeat</keyword>
<dbReference type="EMBL" id="BQXU01000039">
    <property type="protein sequence ID" value="GKT50662.1"/>
    <property type="molecule type" value="Genomic_DNA"/>
</dbReference>
<protein>
    <submittedName>
        <fullName evidence="3">Tankyrase-1</fullName>
    </submittedName>
</protein>
<reference evidence="3 4" key="1">
    <citation type="submission" date="2022-03" db="EMBL/GenBank/DDBJ databases">
        <title>Genome data of Colletotrichum spp.</title>
        <authorList>
            <person name="Utami Y.D."/>
            <person name="Hiruma K."/>
        </authorList>
    </citation>
    <scope>NUCLEOTIDE SEQUENCE [LARGE SCALE GENOMIC DNA]</scope>
    <source>
        <strain evidence="3 4">MAFF 239500</strain>
    </source>
</reference>
<dbReference type="PROSITE" id="PS50088">
    <property type="entry name" value="ANK_REPEAT"/>
    <property type="match status" value="1"/>
</dbReference>
<comment type="caution">
    <text evidence="3">The sequence shown here is derived from an EMBL/GenBank/DDBJ whole genome shotgun (WGS) entry which is preliminary data.</text>
</comment>
<dbReference type="InterPro" id="IPR002110">
    <property type="entry name" value="Ankyrin_rpt"/>
</dbReference>
<organism evidence="3 4">
    <name type="scientific">Colletotrichum spaethianum</name>
    <dbReference type="NCBI Taxonomy" id="700344"/>
    <lineage>
        <taxon>Eukaryota</taxon>
        <taxon>Fungi</taxon>
        <taxon>Dikarya</taxon>
        <taxon>Ascomycota</taxon>
        <taxon>Pezizomycotina</taxon>
        <taxon>Sordariomycetes</taxon>
        <taxon>Hypocreomycetidae</taxon>
        <taxon>Glomerellales</taxon>
        <taxon>Glomerellaceae</taxon>
        <taxon>Colletotrichum</taxon>
        <taxon>Colletotrichum spaethianum species complex</taxon>
    </lineage>
</organism>
<accession>A0AA37PED1</accession>
<evidence type="ECO:0000256" key="2">
    <source>
        <dbReference type="SAM" id="MobiDB-lite"/>
    </source>
</evidence>
<dbReference type="InterPro" id="IPR051616">
    <property type="entry name" value="Cul2-RING_E3_ligase_SR"/>
</dbReference>
<name>A0AA37PED1_9PEZI</name>
<feature type="region of interest" description="Disordered" evidence="2">
    <location>
        <begin position="1"/>
        <end position="23"/>
    </location>
</feature>
<dbReference type="InterPro" id="IPR036770">
    <property type="entry name" value="Ankyrin_rpt-contain_sf"/>
</dbReference>
<dbReference type="Proteomes" id="UP001055115">
    <property type="component" value="Unassembled WGS sequence"/>
</dbReference>
<gene>
    <name evidence="3" type="ORF">ColSpa_10843</name>
</gene>